<evidence type="ECO:0000259" key="2">
    <source>
        <dbReference type="Pfam" id="PF12937"/>
    </source>
</evidence>
<evidence type="ECO:0000256" key="1">
    <source>
        <dbReference type="SAM" id="MobiDB-lite"/>
    </source>
</evidence>
<name>A0A2K1L1V9_PHYPA</name>
<dbReference type="InterPro" id="IPR036047">
    <property type="entry name" value="F-box-like_dom_sf"/>
</dbReference>
<dbReference type="Gramene" id="Pp3c2_17000V3.2">
    <property type="protein sequence ID" value="Pp3c2_17000V3.2"/>
    <property type="gene ID" value="Pp3c2_17000"/>
</dbReference>
<protein>
    <recommendedName>
        <fullName evidence="2">F-box domain-containing protein</fullName>
    </recommendedName>
</protein>
<dbReference type="Gene3D" id="1.20.1280.50">
    <property type="match status" value="1"/>
</dbReference>
<accession>A0A2K1L1V9</accession>
<proteinExistence type="predicted"/>
<feature type="domain" description="F-box" evidence="2">
    <location>
        <begin position="105"/>
        <end position="138"/>
    </location>
</feature>
<dbReference type="EnsemblPlants" id="Pp3c2_17000V3.3">
    <property type="protein sequence ID" value="Pp3c2_17000V3.3"/>
    <property type="gene ID" value="Pp3c2_17000"/>
</dbReference>
<dbReference type="Gramene" id="Pp3c2_17000V3.3">
    <property type="protein sequence ID" value="Pp3c2_17000V3.3"/>
    <property type="gene ID" value="Pp3c2_17000"/>
</dbReference>
<dbReference type="OMA" id="RENSCKN"/>
<evidence type="ECO:0000313" key="3">
    <source>
        <dbReference type="EMBL" id="PNR60012.1"/>
    </source>
</evidence>
<dbReference type="AlphaFoldDB" id="A0A2K1L1V9"/>
<evidence type="ECO:0000313" key="4">
    <source>
        <dbReference type="EnsemblPlants" id="Pp3c2_17000V3.1"/>
    </source>
</evidence>
<sequence length="395" mass="43517">MKDMPIRSESMDFLVAPHTQESLTCSRRREVDHEAPRSKRVCVSGGRAYGCYASGELKHRTLSPSVQELIDTDAFEPGTPTKNDTPTESTRKVSRGWDNLQLCLLERVTRSLSAADLCRLSQVNKHYRELCSRDALWTWRADKKGSAKILERENSCKNANVAMAGSLQVAPLESFTSVRFSGDVAIVDPFRIFFQGKSNYSKHSELRKIVKKFGHKDLVLTYRGIQSAILPTSCVIHDDVTAFEVFRNGQEVGANVTTSGVIAVVPNQLVLQLIEENEGAPEEGRGVTVTGVDGILRCSSDGDFIIRNSVPGKGTSVNFPFTGETDSADIVCSTGGSWTEDSDSDDEEELTDEEMAEAVAEVAKITNSYSNLQRFHCNGDGLIHKFTNFEVSMLS</sequence>
<dbReference type="Pfam" id="PF12937">
    <property type="entry name" value="F-box-like"/>
    <property type="match status" value="1"/>
</dbReference>
<reference evidence="4" key="3">
    <citation type="submission" date="2020-12" db="UniProtKB">
        <authorList>
            <consortium name="EnsemblPlants"/>
        </authorList>
    </citation>
    <scope>IDENTIFICATION</scope>
</reference>
<gene>
    <name evidence="4" type="primary">LOC112292666</name>
    <name evidence="3" type="ORF">PHYPA_002804</name>
</gene>
<dbReference type="EMBL" id="ABEU02000002">
    <property type="protein sequence ID" value="PNR60012.1"/>
    <property type="molecule type" value="Genomic_DNA"/>
</dbReference>
<dbReference type="EnsemblPlants" id="Pp3c2_17000V3.1">
    <property type="protein sequence ID" value="Pp3c2_17000V3.1"/>
    <property type="gene ID" value="Pp3c2_17000"/>
</dbReference>
<evidence type="ECO:0000313" key="5">
    <source>
        <dbReference type="Proteomes" id="UP000006727"/>
    </source>
</evidence>
<dbReference type="OrthoDB" id="1935961at2759"/>
<feature type="region of interest" description="Disordered" evidence="1">
    <location>
        <begin position="73"/>
        <end position="92"/>
    </location>
</feature>
<dbReference type="RefSeq" id="XP_024397157.1">
    <property type="nucleotide sequence ID" value="XM_024541389.2"/>
</dbReference>
<dbReference type="Gramene" id="Pp3c2_17000V3.1">
    <property type="protein sequence ID" value="Pp3c2_17000V3.1"/>
    <property type="gene ID" value="Pp3c2_17000"/>
</dbReference>
<dbReference type="SUPFAM" id="SSF81383">
    <property type="entry name" value="F-box domain"/>
    <property type="match status" value="1"/>
</dbReference>
<organism evidence="3">
    <name type="scientific">Physcomitrium patens</name>
    <name type="common">Spreading-leaved earth moss</name>
    <name type="synonym">Physcomitrella patens</name>
    <dbReference type="NCBI Taxonomy" id="3218"/>
    <lineage>
        <taxon>Eukaryota</taxon>
        <taxon>Viridiplantae</taxon>
        <taxon>Streptophyta</taxon>
        <taxon>Embryophyta</taxon>
        <taxon>Bryophyta</taxon>
        <taxon>Bryophytina</taxon>
        <taxon>Bryopsida</taxon>
        <taxon>Funariidae</taxon>
        <taxon>Funariales</taxon>
        <taxon>Funariaceae</taxon>
        <taxon>Physcomitrium</taxon>
    </lineage>
</organism>
<dbReference type="PaxDb" id="3218-PP1S358_40V6.1"/>
<reference evidence="3 5" key="1">
    <citation type="journal article" date="2008" name="Science">
        <title>The Physcomitrella genome reveals evolutionary insights into the conquest of land by plants.</title>
        <authorList>
            <person name="Rensing S."/>
            <person name="Lang D."/>
            <person name="Zimmer A."/>
            <person name="Terry A."/>
            <person name="Salamov A."/>
            <person name="Shapiro H."/>
            <person name="Nishiyama T."/>
            <person name="Perroud P.-F."/>
            <person name="Lindquist E."/>
            <person name="Kamisugi Y."/>
            <person name="Tanahashi T."/>
            <person name="Sakakibara K."/>
            <person name="Fujita T."/>
            <person name="Oishi K."/>
            <person name="Shin-I T."/>
            <person name="Kuroki Y."/>
            <person name="Toyoda A."/>
            <person name="Suzuki Y."/>
            <person name="Hashimoto A."/>
            <person name="Yamaguchi K."/>
            <person name="Sugano A."/>
            <person name="Kohara Y."/>
            <person name="Fujiyama A."/>
            <person name="Anterola A."/>
            <person name="Aoki S."/>
            <person name="Ashton N."/>
            <person name="Barbazuk W.B."/>
            <person name="Barker E."/>
            <person name="Bennetzen J."/>
            <person name="Bezanilla M."/>
            <person name="Blankenship R."/>
            <person name="Cho S.H."/>
            <person name="Dutcher S."/>
            <person name="Estelle M."/>
            <person name="Fawcett J.A."/>
            <person name="Gundlach H."/>
            <person name="Hanada K."/>
            <person name="Heyl A."/>
            <person name="Hicks K.A."/>
            <person name="Hugh J."/>
            <person name="Lohr M."/>
            <person name="Mayer K."/>
            <person name="Melkozernov A."/>
            <person name="Murata T."/>
            <person name="Nelson D."/>
            <person name="Pils B."/>
            <person name="Prigge M."/>
            <person name="Reiss B."/>
            <person name="Renner T."/>
            <person name="Rombauts S."/>
            <person name="Rushton P."/>
            <person name="Sanderfoot A."/>
            <person name="Schween G."/>
            <person name="Shiu S.-H."/>
            <person name="Stueber K."/>
            <person name="Theodoulou F.L."/>
            <person name="Tu H."/>
            <person name="Van de Peer Y."/>
            <person name="Verrier P.J."/>
            <person name="Waters E."/>
            <person name="Wood A."/>
            <person name="Yang L."/>
            <person name="Cove D."/>
            <person name="Cuming A."/>
            <person name="Hasebe M."/>
            <person name="Lucas S."/>
            <person name="Mishler D.B."/>
            <person name="Reski R."/>
            <person name="Grigoriev I."/>
            <person name="Quatrano R.S."/>
            <person name="Boore J.L."/>
        </authorList>
    </citation>
    <scope>NUCLEOTIDE SEQUENCE [LARGE SCALE GENOMIC DNA]</scope>
    <source>
        <strain evidence="4 5">cv. Gransden 2004</strain>
    </source>
</reference>
<dbReference type="GeneID" id="112292666"/>
<keyword evidence="5" id="KW-1185">Reference proteome</keyword>
<dbReference type="InterPro" id="IPR001810">
    <property type="entry name" value="F-box_dom"/>
</dbReference>
<reference evidence="3 5" key="2">
    <citation type="journal article" date="2018" name="Plant J.">
        <title>The Physcomitrella patens chromosome-scale assembly reveals moss genome structure and evolution.</title>
        <authorList>
            <person name="Lang D."/>
            <person name="Ullrich K.K."/>
            <person name="Murat F."/>
            <person name="Fuchs J."/>
            <person name="Jenkins J."/>
            <person name="Haas F.B."/>
            <person name="Piednoel M."/>
            <person name="Gundlach H."/>
            <person name="Van Bel M."/>
            <person name="Meyberg R."/>
            <person name="Vives C."/>
            <person name="Morata J."/>
            <person name="Symeonidi A."/>
            <person name="Hiss M."/>
            <person name="Muchero W."/>
            <person name="Kamisugi Y."/>
            <person name="Saleh O."/>
            <person name="Blanc G."/>
            <person name="Decker E.L."/>
            <person name="van Gessel N."/>
            <person name="Grimwood J."/>
            <person name="Hayes R.D."/>
            <person name="Graham S.W."/>
            <person name="Gunter L.E."/>
            <person name="McDaniel S.F."/>
            <person name="Hoernstein S.N.W."/>
            <person name="Larsson A."/>
            <person name="Li F.W."/>
            <person name="Perroud P.F."/>
            <person name="Phillips J."/>
            <person name="Ranjan P."/>
            <person name="Rokshar D.S."/>
            <person name="Rothfels C.J."/>
            <person name="Schneider L."/>
            <person name="Shu S."/>
            <person name="Stevenson D.W."/>
            <person name="Thummler F."/>
            <person name="Tillich M."/>
            <person name="Villarreal Aguilar J.C."/>
            <person name="Widiez T."/>
            <person name="Wong G.K."/>
            <person name="Wymore A."/>
            <person name="Zhang Y."/>
            <person name="Zimmer A.D."/>
            <person name="Quatrano R.S."/>
            <person name="Mayer K.F.X."/>
            <person name="Goodstein D."/>
            <person name="Casacuberta J.M."/>
            <person name="Vandepoele K."/>
            <person name="Reski R."/>
            <person name="Cuming A.C."/>
            <person name="Tuskan G.A."/>
            <person name="Maumus F."/>
            <person name="Salse J."/>
            <person name="Schmutz J."/>
            <person name="Rensing S.A."/>
        </authorList>
    </citation>
    <scope>NUCLEOTIDE SEQUENCE [LARGE SCALE GENOMIC DNA]</scope>
    <source>
        <strain evidence="4 5">cv. Gransden 2004</strain>
    </source>
</reference>
<dbReference type="EnsemblPlants" id="Pp3c2_17000V3.2">
    <property type="protein sequence ID" value="Pp3c2_17000V3.2"/>
    <property type="gene ID" value="Pp3c2_17000"/>
</dbReference>
<dbReference type="Proteomes" id="UP000006727">
    <property type="component" value="Chromosome 2"/>
</dbReference>